<evidence type="ECO:0000256" key="5">
    <source>
        <dbReference type="ARBA" id="ARBA00022989"/>
    </source>
</evidence>
<dbReference type="PANTHER" id="PTHR43005:SF2">
    <property type="entry name" value="INTEGRAL MEMBRANE SUGAR TRANSPORT PROTEIN"/>
    <property type="match status" value="1"/>
</dbReference>
<feature type="transmembrane region" description="Helical" evidence="7">
    <location>
        <begin position="12"/>
        <end position="36"/>
    </location>
</feature>
<evidence type="ECO:0000259" key="8">
    <source>
        <dbReference type="PROSITE" id="PS50928"/>
    </source>
</evidence>
<organism evidence="9 10">
    <name type="scientific">Lacrimispora xylanisolvens</name>
    <dbReference type="NCBI Taxonomy" id="384636"/>
    <lineage>
        <taxon>Bacteria</taxon>
        <taxon>Bacillati</taxon>
        <taxon>Bacillota</taxon>
        <taxon>Clostridia</taxon>
        <taxon>Lachnospirales</taxon>
        <taxon>Lachnospiraceae</taxon>
        <taxon>Lacrimispora</taxon>
    </lineage>
</organism>
<feature type="transmembrane region" description="Helical" evidence="7">
    <location>
        <begin position="79"/>
        <end position="100"/>
    </location>
</feature>
<dbReference type="PANTHER" id="PTHR43005">
    <property type="entry name" value="BLR7065 PROTEIN"/>
    <property type="match status" value="1"/>
</dbReference>
<evidence type="ECO:0000256" key="1">
    <source>
        <dbReference type="ARBA" id="ARBA00004651"/>
    </source>
</evidence>
<protein>
    <submittedName>
        <fullName evidence="9">Carbohydrate ABC transporter membrane protein 1 (CUT1 family)</fullName>
    </submittedName>
</protein>
<evidence type="ECO:0000313" key="10">
    <source>
        <dbReference type="Proteomes" id="UP000237749"/>
    </source>
</evidence>
<comment type="similarity">
    <text evidence="7">Belongs to the binding-protein-dependent transport system permease family.</text>
</comment>
<feature type="transmembrane region" description="Helical" evidence="7">
    <location>
        <begin position="268"/>
        <end position="292"/>
    </location>
</feature>
<evidence type="ECO:0000256" key="3">
    <source>
        <dbReference type="ARBA" id="ARBA00022475"/>
    </source>
</evidence>
<evidence type="ECO:0000256" key="4">
    <source>
        <dbReference type="ARBA" id="ARBA00022692"/>
    </source>
</evidence>
<proteinExistence type="inferred from homology"/>
<gene>
    <name evidence="9" type="ORF">BXY41_101122</name>
</gene>
<dbReference type="Pfam" id="PF00528">
    <property type="entry name" value="BPD_transp_1"/>
    <property type="match status" value="1"/>
</dbReference>
<keyword evidence="5 7" id="KW-1133">Transmembrane helix</keyword>
<keyword evidence="2 7" id="KW-0813">Transport</keyword>
<keyword evidence="6 7" id="KW-0472">Membrane</keyword>
<dbReference type="GO" id="GO:0055085">
    <property type="term" value="P:transmembrane transport"/>
    <property type="evidence" value="ECO:0007669"/>
    <property type="project" value="InterPro"/>
</dbReference>
<dbReference type="RefSeq" id="WP_242980001.1">
    <property type="nucleotide sequence ID" value="NZ_PTJA01000001.1"/>
</dbReference>
<keyword evidence="3" id="KW-1003">Cell membrane</keyword>
<keyword evidence="10" id="KW-1185">Reference proteome</keyword>
<dbReference type="EMBL" id="PTJA01000001">
    <property type="protein sequence ID" value="PPK83064.1"/>
    <property type="molecule type" value="Genomic_DNA"/>
</dbReference>
<dbReference type="InterPro" id="IPR000515">
    <property type="entry name" value="MetI-like"/>
</dbReference>
<dbReference type="Gene3D" id="1.10.3720.10">
    <property type="entry name" value="MetI-like"/>
    <property type="match status" value="1"/>
</dbReference>
<feature type="domain" description="ABC transmembrane type-1" evidence="8">
    <location>
        <begin position="75"/>
        <end position="291"/>
    </location>
</feature>
<comment type="caution">
    <text evidence="9">The sequence shown here is derived from an EMBL/GenBank/DDBJ whole genome shotgun (WGS) entry which is preliminary data.</text>
</comment>
<evidence type="ECO:0000256" key="7">
    <source>
        <dbReference type="RuleBase" id="RU363032"/>
    </source>
</evidence>
<dbReference type="SUPFAM" id="SSF161098">
    <property type="entry name" value="MetI-like"/>
    <property type="match status" value="1"/>
</dbReference>
<name>A0A2S6HY37_9FIRM</name>
<accession>A0A2S6HY37</accession>
<comment type="subcellular location">
    <subcellularLocation>
        <location evidence="1 7">Cell membrane</location>
        <topology evidence="1 7">Multi-pass membrane protein</topology>
    </subcellularLocation>
</comment>
<evidence type="ECO:0000256" key="2">
    <source>
        <dbReference type="ARBA" id="ARBA00022448"/>
    </source>
</evidence>
<reference evidence="9 10" key="1">
    <citation type="submission" date="2018-02" db="EMBL/GenBank/DDBJ databases">
        <title>Genomic Encyclopedia of Archaeal and Bacterial Type Strains, Phase II (KMG-II): from individual species to whole genera.</title>
        <authorList>
            <person name="Goeker M."/>
        </authorList>
    </citation>
    <scope>NUCLEOTIDE SEQUENCE [LARGE SCALE GENOMIC DNA]</scope>
    <source>
        <strain evidence="9 10">DSM 3808</strain>
    </source>
</reference>
<evidence type="ECO:0000313" key="9">
    <source>
        <dbReference type="EMBL" id="PPK83064.1"/>
    </source>
</evidence>
<dbReference type="AlphaFoldDB" id="A0A2S6HY37"/>
<dbReference type="CDD" id="cd06261">
    <property type="entry name" value="TM_PBP2"/>
    <property type="match status" value="1"/>
</dbReference>
<dbReference type="GO" id="GO:0005886">
    <property type="term" value="C:plasma membrane"/>
    <property type="evidence" value="ECO:0007669"/>
    <property type="project" value="UniProtKB-SubCell"/>
</dbReference>
<feature type="transmembrane region" description="Helical" evidence="7">
    <location>
        <begin position="112"/>
        <end position="133"/>
    </location>
</feature>
<dbReference type="PROSITE" id="PS50928">
    <property type="entry name" value="ABC_TM1"/>
    <property type="match status" value="1"/>
</dbReference>
<dbReference type="InterPro" id="IPR035906">
    <property type="entry name" value="MetI-like_sf"/>
</dbReference>
<sequence>MQQKKEKRFINIRTIPYLMVLPSISVIVIFMFYPIFKTFYNSFHHYILTRPKDYGFVGLDNYVKLFSDPLFYKSLNNTVIWTFFNVFFQCILGLLVALLMNTEFKGRKFYRMIVFSPWAFGGMLVALIFSYMFTGQTGVINDLLMKSGLIHERISWFSTGSLARGTLIFTTTWRGIPFFAVSFLAALQSIPGDYYEAADVDGANNIYQFWRITLPLIKNTLILTTLLRTIWTFNIVDIIAGMTDGGPNNSTMTLPHYLMTKFNEGLDIGYSSTMAAVMALILAVFAGVYVAAGGFGKEGDL</sequence>
<dbReference type="Proteomes" id="UP000237749">
    <property type="component" value="Unassembled WGS sequence"/>
</dbReference>
<keyword evidence="4 7" id="KW-0812">Transmembrane</keyword>
<evidence type="ECO:0000256" key="6">
    <source>
        <dbReference type="ARBA" id="ARBA00023136"/>
    </source>
</evidence>